<evidence type="ECO:0000313" key="2">
    <source>
        <dbReference type="EMBL" id="SCU67324.1"/>
    </source>
</evidence>
<reference evidence="2" key="1">
    <citation type="submission" date="2016-09" db="EMBL/GenBank/DDBJ databases">
        <authorList>
            <person name="Hebert L."/>
            <person name="Moumen B."/>
        </authorList>
    </citation>
    <scope>NUCLEOTIDE SEQUENCE [LARGE SCALE GENOMIC DNA]</scope>
    <source>
        <strain evidence="2">OVI</strain>
    </source>
</reference>
<feature type="region of interest" description="Disordered" evidence="1">
    <location>
        <begin position="624"/>
        <end position="662"/>
    </location>
</feature>
<proteinExistence type="predicted"/>
<feature type="region of interest" description="Disordered" evidence="1">
    <location>
        <begin position="831"/>
        <end position="869"/>
    </location>
</feature>
<evidence type="ECO:0008006" key="4">
    <source>
        <dbReference type="Google" id="ProtNLM"/>
    </source>
</evidence>
<feature type="compositionally biased region" description="Basic and acidic residues" evidence="1">
    <location>
        <begin position="831"/>
        <end position="851"/>
    </location>
</feature>
<dbReference type="AlphaFoldDB" id="A0A1G4I608"/>
<dbReference type="VEuPathDB" id="TriTrypDB:TEOVI_000613000"/>
<evidence type="ECO:0000256" key="1">
    <source>
        <dbReference type="SAM" id="MobiDB-lite"/>
    </source>
</evidence>
<feature type="region of interest" description="Disordered" evidence="1">
    <location>
        <begin position="119"/>
        <end position="143"/>
    </location>
</feature>
<protein>
    <recommendedName>
        <fullName evidence="4">T. brucei spp.-specific protein</fullName>
    </recommendedName>
</protein>
<gene>
    <name evidence="2" type="ORF">TEOVI_000613000</name>
</gene>
<name>A0A1G4I608_TRYEQ</name>
<comment type="caution">
    <text evidence="2">The sequence shown here is derived from an EMBL/GenBank/DDBJ whole genome shotgun (WGS) entry which is preliminary data.</text>
</comment>
<keyword evidence="3" id="KW-1185">Reference proteome</keyword>
<feature type="region of interest" description="Disordered" evidence="1">
    <location>
        <begin position="491"/>
        <end position="511"/>
    </location>
</feature>
<sequence>MKGPLSRAALRILQEKESSAPSQDEEDMDYNQDSVFFSIPSPLRAHEAVRYTKPIRIAPQKSAKFNHTVAREFGDGRVPHLSRFAGDCKAKRERRADNEGEVHAAMTPRRHAFFVANKRDVPSPPRTTRELLNTPMGKQSPRQEFVGSSAATGHANLLAAAVAAVSSATGNNHITPRFTGDALILGSPRQTRAALLRREYAAKTTRDRALEAFAQPVDRFLESNKHPSIDTNLKADVITKSESIQTCQRESRGAVMVRPESVPTPIQPMRQSPASMTLAPTSSISRGSLLLTNVRSAIERNRECDDKKKVSLSAMRSPRAASPSAGVKSPARRRDNGIAWCAGGKLPSTEPHRLGSFCGNSQYRSSEQSFVMKKNMDHAAAGPPLTSRRQKANVPFGREISDWCPEDPEFAYEKCTLRWNAGCDIFGASSRGCSAPQPQVRAGQTYFGHASVEESGSSQFDVVEISDIIGTEEVTREDQANIDKKQMMEICENPLPSPPRERRPAASGDVRYDDHRKVLDSATQTDNTEGRMCQGLFLLSQPILNREKTNCGGDNDTSYLKPMSGKGVEMDPLVKAAELASNMSHFVENLHETIVGDVLGSVPSDAVTGDSMLTARSFKTCLEQEEDDSQAPFLRTQTLPMGPRNSPRTPSGGTSVDGKIPSERGSQLVEKNDDIFLEPLHSPQVWPSSTAQRWGKNVSIPLKRSVRCDEERLGTGGGHPTPTAFAALLNRVHLEFLRRYFRTWKEFVKRHTTQIAPSIRYVNAANSPIACKPLNNRCTNRMMAAATCCKKQQLSAVQNATFKANGLTVDRLRLHARNSLQAAEKSNDFRYSKPFENTRSHRRMGPLDRDGNGSPGSHHRSLCSAETSFSCPSDSVRALVSMM</sequence>
<organism evidence="2 3">
    <name type="scientific">Trypanosoma equiperdum</name>
    <dbReference type="NCBI Taxonomy" id="5694"/>
    <lineage>
        <taxon>Eukaryota</taxon>
        <taxon>Discoba</taxon>
        <taxon>Euglenozoa</taxon>
        <taxon>Kinetoplastea</taxon>
        <taxon>Metakinetoplastina</taxon>
        <taxon>Trypanosomatida</taxon>
        <taxon>Trypanosomatidae</taxon>
        <taxon>Trypanosoma</taxon>
    </lineage>
</organism>
<feature type="region of interest" description="Disordered" evidence="1">
    <location>
        <begin position="308"/>
        <end position="332"/>
    </location>
</feature>
<evidence type="ECO:0000313" key="3">
    <source>
        <dbReference type="Proteomes" id="UP000195570"/>
    </source>
</evidence>
<accession>A0A1G4I608</accession>
<feature type="compositionally biased region" description="Low complexity" evidence="1">
    <location>
        <begin position="313"/>
        <end position="325"/>
    </location>
</feature>
<dbReference type="GeneID" id="92380069"/>
<feature type="compositionally biased region" description="Basic and acidic residues" evidence="1">
    <location>
        <begin position="499"/>
        <end position="511"/>
    </location>
</feature>
<dbReference type="RefSeq" id="XP_067078653.1">
    <property type="nucleotide sequence ID" value="XM_067222552.1"/>
</dbReference>
<dbReference type="Proteomes" id="UP000195570">
    <property type="component" value="Unassembled WGS sequence"/>
</dbReference>
<dbReference type="EMBL" id="CZPT02000726">
    <property type="protein sequence ID" value="SCU67324.1"/>
    <property type="molecule type" value="Genomic_DNA"/>
</dbReference>